<comment type="caution">
    <text evidence="1">The sequence shown here is derived from an EMBL/GenBank/DDBJ whole genome shotgun (WGS) entry which is preliminary data.</text>
</comment>
<proteinExistence type="predicted"/>
<keyword evidence="2" id="KW-1185">Reference proteome</keyword>
<name>A0AC61QQI0_9BACT</name>
<reference evidence="1" key="1">
    <citation type="submission" date="2019-04" db="EMBL/GenBank/DDBJ databases">
        <title>Microbes associate with the intestines of laboratory mice.</title>
        <authorList>
            <person name="Navarre W."/>
            <person name="Wong E."/>
            <person name="Huang K."/>
            <person name="Tropini C."/>
            <person name="Ng K."/>
            <person name="Yu B."/>
        </authorList>
    </citation>
    <scope>NUCLEOTIDE SEQUENCE</scope>
    <source>
        <strain evidence="1">NM73_A23</strain>
    </source>
</reference>
<organism evidence="1 2">
    <name type="scientific">Palleniella muris</name>
    <dbReference type="NCBI Taxonomy" id="3038145"/>
    <lineage>
        <taxon>Bacteria</taxon>
        <taxon>Pseudomonadati</taxon>
        <taxon>Bacteroidota</taxon>
        <taxon>Bacteroidia</taxon>
        <taxon>Bacteroidales</taxon>
        <taxon>Prevotellaceae</taxon>
        <taxon>Palleniella</taxon>
    </lineage>
</organism>
<evidence type="ECO:0000313" key="2">
    <source>
        <dbReference type="Proteomes" id="UP000308886"/>
    </source>
</evidence>
<sequence>MMKLSVITVCYNDKSGLTRTLESVDRQTCKEFQYIVIDGASEDGSCELLAQYGEMIDYKVSEKDNGIYNAMNKGIAQADGEYCLFLNAGDSFYSDDTIENVLPLLEGADFISGDTLCTFADGRHDVWSAVSQPTTYLMAVYSLSHQATFIRTSLLKQRPYREDLRIVSDWEQMFFELIIKDRTYKKIEKFVCRFAQGGVSSSQKENREKERQKVLDEHFSKRMQHDLVHPNLLVRIATLADVESNYFKVLEFTARGIRKLFNK</sequence>
<dbReference type="EMBL" id="SRZC01000010">
    <property type="protein sequence ID" value="TGX82351.1"/>
    <property type="molecule type" value="Genomic_DNA"/>
</dbReference>
<gene>
    <name evidence="1" type="ORF">E5358_07335</name>
</gene>
<protein>
    <submittedName>
        <fullName evidence="1">Glycosyltransferase</fullName>
    </submittedName>
</protein>
<accession>A0AC61QQI0</accession>
<evidence type="ECO:0000313" key="1">
    <source>
        <dbReference type="EMBL" id="TGX82351.1"/>
    </source>
</evidence>
<dbReference type="Proteomes" id="UP000308886">
    <property type="component" value="Unassembled WGS sequence"/>
</dbReference>